<evidence type="ECO:0000313" key="7">
    <source>
        <dbReference type="EMBL" id="KAK9866458.1"/>
    </source>
</evidence>
<evidence type="ECO:0000313" key="8">
    <source>
        <dbReference type="Proteomes" id="UP001485043"/>
    </source>
</evidence>
<dbReference type="Pfam" id="PF13249">
    <property type="entry name" value="SQHop_cyclase_N"/>
    <property type="match status" value="1"/>
</dbReference>
<dbReference type="SUPFAM" id="SSF48239">
    <property type="entry name" value="Terpenoid cyclases/Protein prenyltransferases"/>
    <property type="match status" value="2"/>
</dbReference>
<dbReference type="InterPro" id="IPR008930">
    <property type="entry name" value="Terpenoid_cyclase/PrenylTrfase"/>
</dbReference>
<dbReference type="EMBL" id="JALJOV010000160">
    <property type="protein sequence ID" value="KAK9866458.1"/>
    <property type="molecule type" value="Genomic_DNA"/>
</dbReference>
<dbReference type="CDD" id="cd02892">
    <property type="entry name" value="SQCY_1"/>
    <property type="match status" value="1"/>
</dbReference>
<comment type="similarity">
    <text evidence="1 4">Belongs to the terpene cyclase/mutase family.</text>
</comment>
<protein>
    <recommendedName>
        <fullName evidence="4">Terpene cyclase/mutase family member</fullName>
        <ecNumber evidence="4">5.4.99.-</ecNumber>
    </recommendedName>
</protein>
<dbReference type="PROSITE" id="PS01074">
    <property type="entry name" value="TERPENE_SYNTHASES"/>
    <property type="match status" value="1"/>
</dbReference>
<dbReference type="PANTHER" id="PTHR11764">
    <property type="entry name" value="TERPENE CYCLASE/MUTASE FAMILY MEMBER"/>
    <property type="match status" value="1"/>
</dbReference>
<keyword evidence="2" id="KW-0677">Repeat</keyword>
<dbReference type="EC" id="5.4.99.-" evidence="4"/>
<dbReference type="InterPro" id="IPR032697">
    <property type="entry name" value="SQ_cyclase_N"/>
</dbReference>
<dbReference type="InterPro" id="IPR018333">
    <property type="entry name" value="Squalene_cyclase"/>
</dbReference>
<dbReference type="PANTHER" id="PTHR11764:SF20">
    <property type="entry name" value="LANOSTEROL SYNTHASE"/>
    <property type="match status" value="1"/>
</dbReference>
<sequence length="745" mass="83917">MWVYRNAQSDGNPLLHTLNGHQGRQTWEYSTQESSNKIVERQEQARSAFRQARFEQKHSKDELLRLQMLQSCSASLKAPTETPRSLSDAIQSGMAYFSALQQPDGHWAGDYGGPMFLMPGLIITCYITGSLKAVLTSHHQQEMIRYLENHQNKDGGWGLHIEGPSTMFGTALNYVSLRILGRAASAAGMPEARAWMHARGGAHWSTSWGKVWLAVLGLMEWEGVNPLTPEMWLLPFSKWSGIGWAHPGRFWCHCRMVYLPMSYLYGIRARCQETPLISDLRQELYPMPYESISWNAMRNCCAKEDMYYPHPALQNVLWWVMSKAETLLLGSGLRQAALKECMKLIHYEDESTRYLDIGPVNKVLNMLACWFEDPQSEQFARHLPRLHDYLWLAEDGMKMQGYNGSQLWDTAFAVQAFAASGMAKQFSSSLQSAHRYIRSTQVQVEAAAPLDRFYRHPSKGAWPFSTQDHGWPISDCTSEGLKAALDLLKIGPDIAGQPVSPAKLHQCVEVILSYQNSCGGWATYEKSRSTALLELINPSETFGDIVIDYPCVECTSACMTALWSFQQHFPEHAAAAIAKALHAGRAYVERVQRSDGSWYGSWGVCFTYGTWFGCEALSAMGQKAQTSMAQQRACKFLLLHQREDGGWGESYLSCQDKIYTQAETGSQVINTAWAMLALMAADQHRSDAKPLHRAAKCLLAAQLPSGDWPQQAISGVFNRNCMITYSNYRNIFPIWALGKYRSLCT</sequence>
<dbReference type="InterPro" id="IPR002365">
    <property type="entry name" value="Terpene_synthase_CS"/>
</dbReference>
<comment type="caution">
    <text evidence="7">The sequence shown here is derived from an EMBL/GenBank/DDBJ whole genome shotgun (WGS) entry which is preliminary data.</text>
</comment>
<dbReference type="NCBIfam" id="TIGR01787">
    <property type="entry name" value="squalene_cyclas"/>
    <property type="match status" value="1"/>
</dbReference>
<dbReference type="AlphaFoldDB" id="A0AAW1TCA9"/>
<evidence type="ECO:0000259" key="5">
    <source>
        <dbReference type="Pfam" id="PF13243"/>
    </source>
</evidence>
<gene>
    <name evidence="7" type="ORF">WJX84_004983</name>
</gene>
<evidence type="ECO:0000256" key="1">
    <source>
        <dbReference type="ARBA" id="ARBA00009755"/>
    </source>
</evidence>
<dbReference type="GO" id="GO:0016866">
    <property type="term" value="F:intramolecular transferase activity"/>
    <property type="evidence" value="ECO:0007669"/>
    <property type="project" value="InterPro"/>
</dbReference>
<evidence type="ECO:0000256" key="4">
    <source>
        <dbReference type="RuleBase" id="RU362003"/>
    </source>
</evidence>
<dbReference type="GO" id="GO:0005811">
    <property type="term" value="C:lipid droplet"/>
    <property type="evidence" value="ECO:0007669"/>
    <property type="project" value="InterPro"/>
</dbReference>
<dbReference type="Proteomes" id="UP001485043">
    <property type="component" value="Unassembled WGS sequence"/>
</dbReference>
<dbReference type="InterPro" id="IPR032696">
    <property type="entry name" value="SQ_cyclase_C"/>
</dbReference>
<evidence type="ECO:0000256" key="2">
    <source>
        <dbReference type="ARBA" id="ARBA00022737"/>
    </source>
</evidence>
<evidence type="ECO:0000256" key="3">
    <source>
        <dbReference type="ARBA" id="ARBA00023235"/>
    </source>
</evidence>
<feature type="domain" description="Squalene cyclase C-terminal" evidence="5">
    <location>
        <begin position="405"/>
        <end position="741"/>
    </location>
</feature>
<dbReference type="Gene3D" id="1.50.10.20">
    <property type="match status" value="2"/>
</dbReference>
<reference evidence="7 8" key="1">
    <citation type="journal article" date="2024" name="Nat. Commun.">
        <title>Phylogenomics reveals the evolutionary origins of lichenization in chlorophyte algae.</title>
        <authorList>
            <person name="Puginier C."/>
            <person name="Libourel C."/>
            <person name="Otte J."/>
            <person name="Skaloud P."/>
            <person name="Haon M."/>
            <person name="Grisel S."/>
            <person name="Petersen M."/>
            <person name="Berrin J.G."/>
            <person name="Delaux P.M."/>
            <person name="Dal Grande F."/>
            <person name="Keller J."/>
        </authorList>
    </citation>
    <scope>NUCLEOTIDE SEQUENCE [LARGE SCALE GENOMIC DNA]</scope>
    <source>
        <strain evidence="7 8">SAG 2523</strain>
    </source>
</reference>
<keyword evidence="8" id="KW-1185">Reference proteome</keyword>
<evidence type="ECO:0000259" key="6">
    <source>
        <dbReference type="Pfam" id="PF13249"/>
    </source>
</evidence>
<accession>A0AAW1TCA9</accession>
<dbReference type="FunFam" id="1.50.10.20:FF:000011">
    <property type="entry name" value="Terpene cyclase/mutase family member"/>
    <property type="match status" value="1"/>
</dbReference>
<organism evidence="7 8">
    <name type="scientific">Apatococcus fuscideae</name>
    <dbReference type="NCBI Taxonomy" id="2026836"/>
    <lineage>
        <taxon>Eukaryota</taxon>
        <taxon>Viridiplantae</taxon>
        <taxon>Chlorophyta</taxon>
        <taxon>core chlorophytes</taxon>
        <taxon>Trebouxiophyceae</taxon>
        <taxon>Chlorellales</taxon>
        <taxon>Chlorellaceae</taxon>
        <taxon>Apatococcus</taxon>
    </lineage>
</organism>
<dbReference type="GO" id="GO:0016104">
    <property type="term" value="P:triterpenoid biosynthetic process"/>
    <property type="evidence" value="ECO:0007669"/>
    <property type="project" value="InterPro"/>
</dbReference>
<feature type="domain" description="Squalene cyclase N-terminal" evidence="6">
    <location>
        <begin position="92"/>
        <end position="391"/>
    </location>
</feature>
<dbReference type="Pfam" id="PF13243">
    <property type="entry name" value="SQHop_cyclase_C"/>
    <property type="match status" value="1"/>
</dbReference>
<keyword evidence="3 4" id="KW-0413">Isomerase</keyword>
<proteinExistence type="inferred from homology"/>
<dbReference type="SFLD" id="SFLDG01016">
    <property type="entry name" value="Prenyltransferase_Like_2"/>
    <property type="match status" value="1"/>
</dbReference>
<name>A0AAW1TCA9_9CHLO</name>